<dbReference type="EMBL" id="MGGE01000032">
    <property type="protein sequence ID" value="OGM20864.1"/>
    <property type="molecule type" value="Genomic_DNA"/>
</dbReference>
<evidence type="ECO:0000313" key="2">
    <source>
        <dbReference type="EMBL" id="OGM20864.1"/>
    </source>
</evidence>
<feature type="transmembrane region" description="Helical" evidence="1">
    <location>
        <begin position="80"/>
        <end position="98"/>
    </location>
</feature>
<organism evidence="2 3">
    <name type="scientific">Candidatus Woesebacteria bacterium RIFCSPHIGHO2_01_FULL_38_9</name>
    <dbReference type="NCBI Taxonomy" id="1802492"/>
    <lineage>
        <taxon>Bacteria</taxon>
        <taxon>Candidatus Woeseibacteriota</taxon>
    </lineage>
</organism>
<reference evidence="2 3" key="1">
    <citation type="journal article" date="2016" name="Nat. Commun.">
        <title>Thousands of microbial genomes shed light on interconnected biogeochemical processes in an aquifer system.</title>
        <authorList>
            <person name="Anantharaman K."/>
            <person name="Brown C.T."/>
            <person name="Hug L.A."/>
            <person name="Sharon I."/>
            <person name="Castelle C.J."/>
            <person name="Probst A.J."/>
            <person name="Thomas B.C."/>
            <person name="Singh A."/>
            <person name="Wilkins M.J."/>
            <person name="Karaoz U."/>
            <person name="Brodie E.L."/>
            <person name="Williams K.H."/>
            <person name="Hubbard S.S."/>
            <person name="Banfield J.F."/>
        </authorList>
    </citation>
    <scope>NUCLEOTIDE SEQUENCE [LARGE SCALE GENOMIC DNA]</scope>
</reference>
<feature type="transmembrane region" description="Helical" evidence="1">
    <location>
        <begin position="105"/>
        <end position="124"/>
    </location>
</feature>
<comment type="caution">
    <text evidence="2">The sequence shown here is derived from an EMBL/GenBank/DDBJ whole genome shotgun (WGS) entry which is preliminary data.</text>
</comment>
<dbReference type="Proteomes" id="UP000178419">
    <property type="component" value="Unassembled WGS sequence"/>
</dbReference>
<gene>
    <name evidence="2" type="ORF">A2714_00370</name>
</gene>
<keyword evidence="1" id="KW-1133">Transmembrane helix</keyword>
<keyword evidence="1" id="KW-0812">Transmembrane</keyword>
<accession>A0A1F7Y0M9</accession>
<evidence type="ECO:0000313" key="3">
    <source>
        <dbReference type="Proteomes" id="UP000178419"/>
    </source>
</evidence>
<protein>
    <submittedName>
        <fullName evidence="2">Uncharacterized protein</fullName>
    </submittedName>
</protein>
<name>A0A1F7Y0M9_9BACT</name>
<feature type="transmembrane region" description="Helical" evidence="1">
    <location>
        <begin position="6"/>
        <end position="25"/>
    </location>
</feature>
<feature type="transmembrane region" description="Helical" evidence="1">
    <location>
        <begin position="144"/>
        <end position="161"/>
    </location>
</feature>
<sequence length="162" mass="18374">MKLRKGIDNTFLLFSFTSWFVNLFSRIKKRIPKQLSRLMLFVYVSVLVIGIILTIAYVFFHDLTVCSSLFGESFCTPLGIFIALTASLPGYIIVGNILKFFPELPWVVSLVIVTVVSGAFYFFLGTFIDRLKTKKITVAEANKIIIVVALFLLFLFLISLLE</sequence>
<keyword evidence="1" id="KW-0472">Membrane</keyword>
<evidence type="ECO:0000256" key="1">
    <source>
        <dbReference type="SAM" id="Phobius"/>
    </source>
</evidence>
<dbReference type="AlphaFoldDB" id="A0A1F7Y0M9"/>
<feature type="transmembrane region" description="Helical" evidence="1">
    <location>
        <begin position="37"/>
        <end position="60"/>
    </location>
</feature>
<proteinExistence type="predicted"/>